<evidence type="ECO:0008006" key="4">
    <source>
        <dbReference type="Google" id="ProtNLM"/>
    </source>
</evidence>
<dbReference type="Proteomes" id="UP000054561">
    <property type="component" value="Unassembled WGS sequence"/>
</dbReference>
<organism evidence="2 3">
    <name type="scientific">Plasmodium fragile</name>
    <dbReference type="NCBI Taxonomy" id="5857"/>
    <lineage>
        <taxon>Eukaryota</taxon>
        <taxon>Sar</taxon>
        <taxon>Alveolata</taxon>
        <taxon>Apicomplexa</taxon>
        <taxon>Aconoidasida</taxon>
        <taxon>Haemosporida</taxon>
        <taxon>Plasmodiidae</taxon>
        <taxon>Plasmodium</taxon>
        <taxon>Plasmodium (Plasmodium)</taxon>
    </lineage>
</organism>
<accession>A0A0D9QLP0</accession>
<evidence type="ECO:0000256" key="1">
    <source>
        <dbReference type="SAM" id="MobiDB-lite"/>
    </source>
</evidence>
<dbReference type="RefSeq" id="XP_012336758.1">
    <property type="nucleotide sequence ID" value="XM_012481335.1"/>
</dbReference>
<keyword evidence="3" id="KW-1185">Reference proteome</keyword>
<dbReference type="VEuPathDB" id="PlasmoDB:AK88_03725"/>
<dbReference type="EMBL" id="KQ001689">
    <property type="protein sequence ID" value="KJP86621.1"/>
    <property type="molecule type" value="Genomic_DNA"/>
</dbReference>
<name>A0A0D9QLP0_PLAFR</name>
<dbReference type="OMA" id="THRIYYC"/>
<dbReference type="AlphaFoldDB" id="A0A0D9QLP0"/>
<gene>
    <name evidence="2" type="ORF">AK88_03725</name>
</gene>
<dbReference type="OrthoDB" id="9977870at2759"/>
<proteinExistence type="predicted"/>
<dbReference type="GeneID" id="24269039"/>
<evidence type="ECO:0000313" key="3">
    <source>
        <dbReference type="Proteomes" id="UP000054561"/>
    </source>
</evidence>
<protein>
    <recommendedName>
        <fullName evidence="4">C2H2-type domain-containing protein</fullName>
    </recommendedName>
</protein>
<feature type="region of interest" description="Disordered" evidence="1">
    <location>
        <begin position="265"/>
        <end position="294"/>
    </location>
</feature>
<sequence length="911" mass="104938">MTNVVSSLPNEEKDAWLNLNDIRQKAKKYNWQENPGKQNNYIFSKDNVKICIIGLKGLVTIDIRLLSGVNYKLCKSNLKKEEIYDLFSSTSFFHYTNDVLEKTVLCNSYDLSVKEKIDLFNKNDKSFLQRMKCKNLFFRNCGGSHRSGSEKTKVGTTKVKISATNGERNAEQKGEHNSIYFPEKKVQVKSAESTQTEIQSDEEQQVQKENAHIKNSLYENALDVTPLSSKAVNKTVLLSKEEDKGKKWGFKKFFLFKKRTRDKVNENSKGCPIEAGENSQIGKNLPCENDHSGEDLKVGGKQGGEICPNGIVNPKVETNGRDYGVKKGDVKVEKISPPHILSNHTSEIEEAKKVKVGNSQLSTEMDANADRANKTKGNKQNMNNHFGCKQKLTLSPVKENNVVTPNNDALGKFNSEEKISLRYGSTKGNSKECLERCDTLSTSRENHMSKSFTTHSLSEEDLNNEAMNRMSASEEETANCCSGKGRENGTSNGPPLHADNAHDTHLALSNQGGEECIEEPFPPHSDGHSGDDVIDGEECNNGDLLEKVNDEEGSAIECKVAYQPSNRYTQKANTVNVYIQHNTIEYYGPKYGYSRKTKSRWARNEGGLSHLKGYRRSGEKWGSNWGRKWDNHWDNWEIWDYGWDRRWNKWSGKYNQYTLPWKKSFVHEQSFSPRNSYHLAVRTTGKNNYRVKNSAYYSPRWTTRAPKYYTTDSRKVYNNGRGQMVGLHEDATYINAEEFKKNGKSDYPFWGVQKSKGAHHFYNKSGFYISQNRNNYARRKYNESKPSDAFKPYEPHKNVNELEKEIYKKLSYLKHFKHDHTKSIPRYYCTFRHLLIPSRTRKQPMWLQNMIATNTCGYCDKQFSSLKSLENHFVHVKTHRIYYCCGKPFTSLKFLYIHLKQDNHYGYIYYY</sequence>
<reference evidence="2 3" key="1">
    <citation type="submission" date="2014-03" db="EMBL/GenBank/DDBJ databases">
        <title>The Genome Sequence of Plasmodium fragile nilgiri.</title>
        <authorList>
            <consortium name="The Broad Institute Genomics Platform"/>
            <consortium name="The Broad Institute Genome Sequencing Center for Infectious Disease"/>
            <person name="Neafsey D."/>
            <person name="Duraisingh M."/>
            <person name="Young S.K."/>
            <person name="Zeng Q."/>
            <person name="Gargeya S."/>
            <person name="Abouelleil A."/>
            <person name="Alvarado L."/>
            <person name="Chapman S.B."/>
            <person name="Gainer-Dewar J."/>
            <person name="Goldberg J."/>
            <person name="Griggs A."/>
            <person name="Gujja S."/>
            <person name="Hansen M."/>
            <person name="Howarth C."/>
            <person name="Imamovic A."/>
            <person name="Larimer J."/>
            <person name="Pearson M."/>
            <person name="Poon T.W."/>
            <person name="Priest M."/>
            <person name="Roberts A."/>
            <person name="Saif S."/>
            <person name="Shea T."/>
            <person name="Sykes S."/>
            <person name="Wortman J."/>
            <person name="Nusbaum C."/>
            <person name="Birren B."/>
        </authorList>
    </citation>
    <scope>NUCLEOTIDE SEQUENCE [LARGE SCALE GENOMIC DNA]</scope>
    <source>
        <strain evidence="3">nilgiri</strain>
    </source>
</reference>
<evidence type="ECO:0000313" key="2">
    <source>
        <dbReference type="EMBL" id="KJP86621.1"/>
    </source>
</evidence>